<comment type="caution">
    <text evidence="1">The sequence shown here is derived from an EMBL/GenBank/DDBJ whole genome shotgun (WGS) entry which is preliminary data.</text>
</comment>
<reference evidence="1" key="1">
    <citation type="submission" date="2009-10" db="EMBL/GenBank/DDBJ databases">
        <title>Diversity of trophic interactions inside an arsenic-rich microbial ecosystem.</title>
        <authorList>
            <person name="Bertin P.N."/>
            <person name="Heinrich-Salmeron A."/>
            <person name="Pelletier E."/>
            <person name="Goulhen-Chollet F."/>
            <person name="Arsene-Ploetze F."/>
            <person name="Gallien S."/>
            <person name="Calteau A."/>
            <person name="Vallenet D."/>
            <person name="Casiot C."/>
            <person name="Chane-Woon-Ming B."/>
            <person name="Giloteaux L."/>
            <person name="Barakat M."/>
            <person name="Bonnefoy V."/>
            <person name="Bruneel O."/>
            <person name="Chandler M."/>
            <person name="Cleiss J."/>
            <person name="Duran R."/>
            <person name="Elbaz-Poulichet F."/>
            <person name="Fonknechten N."/>
            <person name="Lauga B."/>
            <person name="Mornico D."/>
            <person name="Ortet P."/>
            <person name="Schaeffer C."/>
            <person name="Siguier P."/>
            <person name="Alexander Thil Smith A."/>
            <person name="Van Dorsselaer A."/>
            <person name="Weissenbach J."/>
            <person name="Medigue C."/>
            <person name="Le Paslier D."/>
        </authorList>
    </citation>
    <scope>NUCLEOTIDE SEQUENCE</scope>
</reference>
<protein>
    <submittedName>
        <fullName evidence="1">Uncharacterized protein</fullName>
    </submittedName>
</protein>
<dbReference type="AlphaFoldDB" id="E6QXE7"/>
<sequence length="89" mass="10068">MAYSLVFSHRAFPKLNPLGAKLSVFFEFVGVSSGKGFYNASLELANNSLIHPAQATEFGIGSYAKFAFHNSDAFWNCWFHHLYIINKFK</sequence>
<name>E6QXE7_9ZZZZ</name>
<evidence type="ECO:0000313" key="1">
    <source>
        <dbReference type="EMBL" id="CBI11921.1"/>
    </source>
</evidence>
<proteinExistence type="predicted"/>
<accession>E6QXE7</accession>
<organism evidence="1">
    <name type="scientific">mine drainage metagenome</name>
    <dbReference type="NCBI Taxonomy" id="410659"/>
    <lineage>
        <taxon>unclassified sequences</taxon>
        <taxon>metagenomes</taxon>
        <taxon>ecological metagenomes</taxon>
    </lineage>
</organism>
<dbReference type="EMBL" id="CABR01000177">
    <property type="protein sequence ID" value="CBI11921.1"/>
    <property type="molecule type" value="Genomic_DNA"/>
</dbReference>
<gene>
    <name evidence="1" type="ORF">CARN7_2773</name>
</gene>